<dbReference type="GO" id="GO:0003995">
    <property type="term" value="F:acyl-CoA dehydrogenase activity"/>
    <property type="evidence" value="ECO:0007669"/>
    <property type="project" value="InterPro"/>
</dbReference>
<accession>A0A7C4VAM1</accession>
<protein>
    <submittedName>
        <fullName evidence="3">Acyl-CoA dehydrogenase</fullName>
    </submittedName>
</protein>
<dbReference type="Gene3D" id="1.20.140.10">
    <property type="entry name" value="Butyryl-CoA Dehydrogenase, subunit A, domain 3"/>
    <property type="match status" value="1"/>
</dbReference>
<dbReference type="InterPro" id="IPR006089">
    <property type="entry name" value="Acyl-CoA_DH_CS"/>
</dbReference>
<evidence type="ECO:0000259" key="2">
    <source>
        <dbReference type="Pfam" id="PF00441"/>
    </source>
</evidence>
<feature type="domain" description="Acyl-CoA dehydrogenase/oxidase C-terminal" evidence="2">
    <location>
        <begin position="1"/>
        <end position="56"/>
    </location>
</feature>
<dbReference type="Pfam" id="PF00441">
    <property type="entry name" value="Acyl-CoA_dh_1"/>
    <property type="match status" value="1"/>
</dbReference>
<dbReference type="AlphaFoldDB" id="A0A7C4VAM1"/>
<dbReference type="SUPFAM" id="SSF47203">
    <property type="entry name" value="Acyl-CoA dehydrogenase C-terminal domain-like"/>
    <property type="match status" value="1"/>
</dbReference>
<reference evidence="3" key="1">
    <citation type="journal article" date="2020" name="mSystems">
        <title>Genome- and Community-Level Interaction Insights into Carbon Utilization and Element Cycling Functions of Hydrothermarchaeota in Hydrothermal Sediment.</title>
        <authorList>
            <person name="Zhou Z."/>
            <person name="Liu Y."/>
            <person name="Xu W."/>
            <person name="Pan J."/>
            <person name="Luo Z.H."/>
            <person name="Li M."/>
        </authorList>
    </citation>
    <scope>NUCLEOTIDE SEQUENCE [LARGE SCALE GENOMIC DNA]</scope>
    <source>
        <strain evidence="3">HyVt-570</strain>
    </source>
</reference>
<organism evidence="3">
    <name type="scientific">Oceanithermus profundus</name>
    <dbReference type="NCBI Taxonomy" id="187137"/>
    <lineage>
        <taxon>Bacteria</taxon>
        <taxon>Thermotogati</taxon>
        <taxon>Deinococcota</taxon>
        <taxon>Deinococci</taxon>
        <taxon>Thermales</taxon>
        <taxon>Thermaceae</taxon>
        <taxon>Oceanithermus</taxon>
    </lineage>
</organism>
<dbReference type="EMBL" id="DRPZ01000007">
    <property type="protein sequence ID" value="HGY08466.1"/>
    <property type="molecule type" value="Genomic_DNA"/>
</dbReference>
<gene>
    <name evidence="3" type="ORF">ENK37_00195</name>
</gene>
<proteinExistence type="predicted"/>
<comment type="caution">
    <text evidence="3">The sequence shown here is derived from an EMBL/GenBank/DDBJ whole genome shotgun (WGS) entry which is preliminary data.</text>
</comment>
<dbReference type="InterPro" id="IPR009075">
    <property type="entry name" value="AcylCo_DH/oxidase_C"/>
</dbReference>
<evidence type="ECO:0000256" key="1">
    <source>
        <dbReference type="ARBA" id="ARBA00022630"/>
    </source>
</evidence>
<dbReference type="PROSITE" id="PS00073">
    <property type="entry name" value="ACYL_COA_DH_2"/>
    <property type="match status" value="1"/>
</dbReference>
<dbReference type="PANTHER" id="PTHR43884:SF12">
    <property type="entry name" value="ISOVALERYL-COA DEHYDROGENASE, MITOCHONDRIAL-RELATED"/>
    <property type="match status" value="1"/>
</dbReference>
<dbReference type="InterPro" id="IPR036250">
    <property type="entry name" value="AcylCo_DH-like_C"/>
</dbReference>
<keyword evidence="1" id="KW-0285">Flavoprotein</keyword>
<sequence length="61" mass="6889">ASEVATRAADAAIQILGGYGYVKDYPVERYWRDVRLMRIGEGTSEILKLVIAKRVLERYSA</sequence>
<dbReference type="Proteomes" id="UP000885759">
    <property type="component" value="Unassembled WGS sequence"/>
</dbReference>
<evidence type="ECO:0000313" key="3">
    <source>
        <dbReference type="EMBL" id="HGY08466.1"/>
    </source>
</evidence>
<name>A0A7C4VAM1_9DEIN</name>
<feature type="non-terminal residue" evidence="3">
    <location>
        <position position="1"/>
    </location>
</feature>
<dbReference type="PANTHER" id="PTHR43884">
    <property type="entry name" value="ACYL-COA DEHYDROGENASE"/>
    <property type="match status" value="1"/>
</dbReference>